<proteinExistence type="predicted"/>
<evidence type="ECO:0000313" key="1">
    <source>
        <dbReference type="Proteomes" id="UP000515135"/>
    </source>
</evidence>
<dbReference type="AlphaFoldDB" id="A0A6P5A311"/>
<gene>
    <name evidence="2" type="primary">LOC109484844</name>
</gene>
<dbReference type="RefSeq" id="XP_019643758.1">
    <property type="nucleotide sequence ID" value="XM_019788199.1"/>
</dbReference>
<dbReference type="OrthoDB" id="10033767at2759"/>
<sequence length="644" mass="73118">MRSRNEGRHEMYAEFWDEATKFIEEMQLATVDDRRHGQVCHMALALSVPDFINQVFKRLPEGAKVPSSTWVSLQFWPKNAFVDKAIRYTGRLGVKYMVQSRQLNHDHPDCHYAAAVFRYFREFAVMFRQSCSVVFLDDKHAIKVGEPGFPVAAVDRGKSVLVAKNTTFAVADHDFTKLKLTPSVILVSDVPESADDSFYRGKVFIALKDATFQSSSPIRHQTELYDVLNQAGKLGLPILLQYSDGGPDHRVTYMSVQVSLICMFVILDLDMLVCARTAPQNSFRNPVERIMSIINLSLQAVGIMREKLPPEMEKLMEGVNSMKDARALSQKYPAFKEAVVASTEKVRAMLNELFQRLCLKGEPFSTVDPATDDEVEEMWNLILLIDQTVTKEDTTKVKMQAKKDLAGFMQHCCISRHYFFSIKKCGNSACKYCKKPRLPPEMFSRLKNFPDPVIDASGEHFKQFHEVYGTDTSENHRPSLNASRTTGHGMPFNPSAENTRGIVMCLDCRRPRTIHSLKALTTKQKTQLDGLKEESMYTCGVAWITETHPLHDICFVNRAVTCTSPVAQYYYSARLKSGVMKTMLPLVCWNCGEEETLPIPAEKTAAYQSINPVCQVCQSLGVTERTRGKRKMKRRREETEEDDN</sequence>
<dbReference type="Proteomes" id="UP000515135">
    <property type="component" value="Unplaced"/>
</dbReference>
<reference evidence="2" key="1">
    <citation type="submission" date="2025-08" db="UniProtKB">
        <authorList>
            <consortium name="RefSeq"/>
        </authorList>
    </citation>
    <scope>IDENTIFICATION</scope>
    <source>
        <tissue evidence="2">Gonad</tissue>
    </source>
</reference>
<protein>
    <submittedName>
        <fullName evidence="2">Uncharacterized protein LOC109484844</fullName>
    </submittedName>
</protein>
<accession>A0A6P5A311</accession>
<dbReference type="KEGG" id="bbel:109484844"/>
<name>A0A6P5A311_BRABE</name>
<keyword evidence="1" id="KW-1185">Reference proteome</keyword>
<evidence type="ECO:0000313" key="2">
    <source>
        <dbReference type="RefSeq" id="XP_019643758.1"/>
    </source>
</evidence>
<dbReference type="GeneID" id="109484844"/>
<organism evidence="1 2">
    <name type="scientific">Branchiostoma belcheri</name>
    <name type="common">Amphioxus</name>
    <dbReference type="NCBI Taxonomy" id="7741"/>
    <lineage>
        <taxon>Eukaryota</taxon>
        <taxon>Metazoa</taxon>
        <taxon>Chordata</taxon>
        <taxon>Cephalochordata</taxon>
        <taxon>Leptocardii</taxon>
        <taxon>Amphioxiformes</taxon>
        <taxon>Branchiostomatidae</taxon>
        <taxon>Branchiostoma</taxon>
    </lineage>
</organism>